<keyword evidence="1" id="KW-0479">Metal-binding</keyword>
<feature type="region of interest" description="Disordered" evidence="5">
    <location>
        <begin position="854"/>
        <end position="877"/>
    </location>
</feature>
<feature type="region of interest" description="Disordered" evidence="5">
    <location>
        <begin position="372"/>
        <end position="432"/>
    </location>
</feature>
<dbReference type="InterPro" id="IPR001841">
    <property type="entry name" value="Znf_RING"/>
</dbReference>
<keyword evidence="8" id="KW-1185">Reference proteome</keyword>
<dbReference type="Gene3D" id="3.30.40.10">
    <property type="entry name" value="Zinc/RING finger domain, C3HC4 (zinc finger)"/>
    <property type="match status" value="1"/>
</dbReference>
<feature type="region of interest" description="Disordered" evidence="5">
    <location>
        <begin position="493"/>
        <end position="553"/>
    </location>
</feature>
<keyword evidence="2 4" id="KW-0863">Zinc-finger</keyword>
<dbReference type="PANTHER" id="PTHR14155:SF627">
    <property type="entry name" value="OS06G0192800 PROTEIN"/>
    <property type="match status" value="1"/>
</dbReference>
<feature type="region of interest" description="Disordered" evidence="5">
    <location>
        <begin position="755"/>
        <end position="784"/>
    </location>
</feature>
<feature type="domain" description="RING-type" evidence="6">
    <location>
        <begin position="1016"/>
        <end position="1041"/>
    </location>
</feature>
<evidence type="ECO:0000259" key="6">
    <source>
        <dbReference type="PROSITE" id="PS50089"/>
    </source>
</evidence>
<dbReference type="InterPro" id="IPR013083">
    <property type="entry name" value="Znf_RING/FYVE/PHD"/>
</dbReference>
<evidence type="ECO:0000313" key="7">
    <source>
        <dbReference type="EMBL" id="GET86285.1"/>
    </source>
</evidence>
<evidence type="ECO:0000313" key="8">
    <source>
        <dbReference type="Proteomes" id="UP000419144"/>
    </source>
</evidence>
<proteinExistence type="predicted"/>
<comment type="caution">
    <text evidence="7">The sequence shown here is derived from an EMBL/GenBank/DDBJ whole genome shotgun (WGS) entry which is preliminary data.</text>
</comment>
<gene>
    <name evidence="7" type="ORF">LtaPh_0903500</name>
</gene>
<organism evidence="7 8">
    <name type="scientific">Leishmania tarentolae</name>
    <name type="common">Sauroleishmania tarentolae</name>
    <dbReference type="NCBI Taxonomy" id="5689"/>
    <lineage>
        <taxon>Eukaryota</taxon>
        <taxon>Discoba</taxon>
        <taxon>Euglenozoa</taxon>
        <taxon>Kinetoplastea</taxon>
        <taxon>Metakinetoplastina</taxon>
        <taxon>Trypanosomatida</taxon>
        <taxon>Trypanosomatidae</taxon>
        <taxon>Leishmaniinae</taxon>
        <taxon>Leishmania</taxon>
        <taxon>lizard Leishmania</taxon>
    </lineage>
</organism>
<dbReference type="OrthoDB" id="8062037at2759"/>
<feature type="compositionally biased region" description="Polar residues" evidence="5">
    <location>
        <begin position="372"/>
        <end position="396"/>
    </location>
</feature>
<feature type="region of interest" description="Disordered" evidence="5">
    <location>
        <begin position="699"/>
        <end position="718"/>
    </location>
</feature>
<feature type="compositionally biased region" description="Low complexity" evidence="5">
    <location>
        <begin position="656"/>
        <end position="667"/>
    </location>
</feature>
<evidence type="ECO:0000256" key="2">
    <source>
        <dbReference type="ARBA" id="ARBA00022771"/>
    </source>
</evidence>
<dbReference type="EMBL" id="BLBS01000010">
    <property type="protein sequence ID" value="GET86285.1"/>
    <property type="molecule type" value="Genomic_DNA"/>
</dbReference>
<dbReference type="InterPro" id="IPR053238">
    <property type="entry name" value="RING-H2_zinc_finger"/>
</dbReference>
<reference evidence="7" key="1">
    <citation type="submission" date="2019-11" db="EMBL/GenBank/DDBJ databases">
        <title>Leishmania tarentolae CDS.</title>
        <authorList>
            <person name="Goto Y."/>
            <person name="Yamagishi J."/>
        </authorList>
    </citation>
    <scope>NUCLEOTIDE SEQUENCE [LARGE SCALE GENOMIC DNA]</scope>
    <source>
        <strain evidence="7">Parrot Tar II</strain>
    </source>
</reference>
<feature type="region of interest" description="Disordered" evidence="5">
    <location>
        <begin position="567"/>
        <end position="596"/>
    </location>
</feature>
<dbReference type="GO" id="GO:0008270">
    <property type="term" value="F:zinc ion binding"/>
    <property type="evidence" value="ECO:0007669"/>
    <property type="project" value="UniProtKB-KW"/>
</dbReference>
<evidence type="ECO:0000256" key="3">
    <source>
        <dbReference type="ARBA" id="ARBA00022833"/>
    </source>
</evidence>
<evidence type="ECO:0000256" key="5">
    <source>
        <dbReference type="SAM" id="MobiDB-lite"/>
    </source>
</evidence>
<dbReference type="PROSITE" id="PS50089">
    <property type="entry name" value="ZF_RING_2"/>
    <property type="match status" value="1"/>
</dbReference>
<feature type="compositionally biased region" description="Polar residues" evidence="5">
    <location>
        <begin position="537"/>
        <end position="552"/>
    </location>
</feature>
<evidence type="ECO:0000256" key="4">
    <source>
        <dbReference type="PROSITE-ProRule" id="PRU00175"/>
    </source>
</evidence>
<dbReference type="SUPFAM" id="SSF57850">
    <property type="entry name" value="RING/U-box"/>
    <property type="match status" value="1"/>
</dbReference>
<feature type="region of interest" description="Disordered" evidence="5">
    <location>
        <begin position="656"/>
        <end position="676"/>
    </location>
</feature>
<feature type="region of interest" description="Disordered" evidence="5">
    <location>
        <begin position="963"/>
        <end position="1001"/>
    </location>
</feature>
<feature type="compositionally biased region" description="Low complexity" evidence="5">
    <location>
        <begin position="397"/>
        <end position="406"/>
    </location>
</feature>
<feature type="compositionally biased region" description="Low complexity" evidence="5">
    <location>
        <begin position="586"/>
        <end position="596"/>
    </location>
</feature>
<accession>A0A640KB07</accession>
<dbReference type="Pfam" id="PF13639">
    <property type="entry name" value="zf-RING_2"/>
    <property type="match status" value="1"/>
</dbReference>
<dbReference type="Proteomes" id="UP000419144">
    <property type="component" value="Unassembled WGS sequence"/>
</dbReference>
<feature type="region of interest" description="Disordered" evidence="5">
    <location>
        <begin position="332"/>
        <end position="355"/>
    </location>
</feature>
<sequence length="1051" mass="109305">MRLCVRALPSPPPPHYSRQRTQHMDIHHGTHLLSTECVCVCVCGGCVSPRTSKYASTQQSPCALRVDPRTRTPPLSCEGGQDTINCKYAHVATRLVLRSNTHTHTHTQIYTYIYIYIAVSRFPCTLQSPCLPSPSSPSSKSERRRYRAPHEPLAISLSFECVCVCAWQFLSCFVREAGRSQLYHRGVPRLPLMKSLAKEFKELEATSQLPPSTPQQRLTPSTVFLPAAVSTVPPQLSPFVTSTAAALSPQASLPMCMAPVLDLSAFPRSPLHSGSTTFQSISDGYMDAHADHLGSRSCSVSNPFARSSPQTPAVALRIGNCSDVNVQPGTVHAHATPAARSTDADSAIGPLTSSSSSATTHLLQAMPKNSLMVSTTSAQPSNADEATSVTDTTDQASSSSWRSSLSDPRWDASRHRSASSPSSPAQARQQPRSACDTALGCVLTSASNPSGPSTQRVGCAAARGGHANHDTPRLPSLAEGTCALYPLTTVMEPKTSASATPPSDLPRVTPHERVKSGRPSTASKHDPPRQAPGRPQTPLSATIPTASATSRTKPLVQLSLQERLLVSAPLTPRSGRGTPTSTLHVAPSPSRLRSSSATKLSINAVASKPNYGKSRQSSTTAATAATAMTTAVTSSRLVPSPASSATATPPSAAAYMRLSSNSNGSNAHSHRNSKSMSSIPSTIAFLPIGVQPAIGSTSPSFFATSPHPSPSRAAVSASDSGTFIPGVAAASAPPTCDRGLSSASAVLATPSMPKTTALEQPGEASVDPRVSATPPLGRNPASPTVQPVQHPAYWSFPGVPAVSMAVFLAAPEVSWHSVTSGVTTPPPSSIGCGIRGTGTINVDGCSSTASIETPLATSPPSSAALDPQRTSGTRGTAWKSAGQTYRNVLVHGGSSTGGSSAGCATAVTASGSSYGLGLPLYSSQPQLLCTPVPLDDTESVCAICLEGRESNTGAMETQDMTALPSAPLPLPRATEEGASQESDSGAAVMNDVTPADDGAEHGAVRGVKPGSCLLSLPCGHCYHQNCVQRWLMESQSCPTCRRDLTRDATIN</sequence>
<keyword evidence="3" id="KW-0862">Zinc</keyword>
<feature type="compositionally biased region" description="Low complexity" evidence="5">
    <location>
        <begin position="418"/>
        <end position="432"/>
    </location>
</feature>
<evidence type="ECO:0000256" key="1">
    <source>
        <dbReference type="ARBA" id="ARBA00022723"/>
    </source>
</evidence>
<dbReference type="VEuPathDB" id="TriTrypDB:LtaPh_0903500"/>
<name>A0A640KB07_LEITA</name>
<dbReference type="PANTHER" id="PTHR14155">
    <property type="entry name" value="RING FINGER DOMAIN-CONTAINING"/>
    <property type="match status" value="1"/>
</dbReference>
<dbReference type="SMART" id="SM00184">
    <property type="entry name" value="RING"/>
    <property type="match status" value="1"/>
</dbReference>
<dbReference type="AlphaFoldDB" id="A0A640KB07"/>
<protein>
    <recommendedName>
        <fullName evidence="6">RING-type domain-containing protein</fullName>
    </recommendedName>
</protein>